<evidence type="ECO:0000313" key="2">
    <source>
        <dbReference type="Proteomes" id="UP000176998"/>
    </source>
</evidence>
<dbReference type="STRING" id="1209926.A0A1G4AYJ0"/>
<dbReference type="OrthoDB" id="3678990at2759"/>
<accession>A0A1G4AYJ0</accession>
<sequence>MAYFSYNHHAHILGSRSVFDKLKRLCICDGRGSIRSQDFSGRYRPNYWTLSCGLPPMVIGDEQIEVRLYHVECDEAGALPCGK</sequence>
<organism evidence="1 2">
    <name type="scientific">Colletotrichum orchidophilum</name>
    <dbReference type="NCBI Taxonomy" id="1209926"/>
    <lineage>
        <taxon>Eukaryota</taxon>
        <taxon>Fungi</taxon>
        <taxon>Dikarya</taxon>
        <taxon>Ascomycota</taxon>
        <taxon>Pezizomycotina</taxon>
        <taxon>Sordariomycetes</taxon>
        <taxon>Hypocreomycetidae</taxon>
        <taxon>Glomerellales</taxon>
        <taxon>Glomerellaceae</taxon>
        <taxon>Colletotrichum</taxon>
    </lineage>
</organism>
<dbReference type="AlphaFoldDB" id="A0A1G4AYJ0"/>
<dbReference type="Proteomes" id="UP000176998">
    <property type="component" value="Unassembled WGS sequence"/>
</dbReference>
<protein>
    <submittedName>
        <fullName evidence="1">Uncharacterized protein</fullName>
    </submittedName>
</protein>
<dbReference type="RefSeq" id="XP_022471349.1">
    <property type="nucleotide sequence ID" value="XM_022622152.1"/>
</dbReference>
<keyword evidence="2" id="KW-1185">Reference proteome</keyword>
<name>A0A1G4AYJ0_9PEZI</name>
<proteinExistence type="predicted"/>
<dbReference type="GeneID" id="34563662"/>
<dbReference type="EMBL" id="MJBS01000105">
    <property type="protein sequence ID" value="OHE94186.1"/>
    <property type="molecule type" value="Genomic_DNA"/>
</dbReference>
<gene>
    <name evidence="1" type="ORF">CORC01_10524</name>
</gene>
<comment type="caution">
    <text evidence="1">The sequence shown here is derived from an EMBL/GenBank/DDBJ whole genome shotgun (WGS) entry which is preliminary data.</text>
</comment>
<evidence type="ECO:0000313" key="1">
    <source>
        <dbReference type="EMBL" id="OHE94186.1"/>
    </source>
</evidence>
<reference evidence="1 2" key="1">
    <citation type="submission" date="2016-09" db="EMBL/GenBank/DDBJ databases">
        <authorList>
            <person name="Capua I."/>
            <person name="De Benedictis P."/>
            <person name="Joannis T."/>
            <person name="Lombin L.H."/>
            <person name="Cattoli G."/>
        </authorList>
    </citation>
    <scope>NUCLEOTIDE SEQUENCE [LARGE SCALE GENOMIC DNA]</scope>
    <source>
        <strain evidence="1 2">IMI 309357</strain>
    </source>
</reference>